<evidence type="ECO:0000313" key="3">
    <source>
        <dbReference type="EMBL" id="QDQ14892.1"/>
    </source>
</evidence>
<dbReference type="InterPro" id="IPR036188">
    <property type="entry name" value="FAD/NAD-bd_sf"/>
</dbReference>
<dbReference type="GO" id="GO:0001716">
    <property type="term" value="F:L-amino-acid oxidase activity"/>
    <property type="evidence" value="ECO:0007669"/>
    <property type="project" value="TreeGrafter"/>
</dbReference>
<evidence type="ECO:0000256" key="1">
    <source>
        <dbReference type="SAM" id="MobiDB-lite"/>
    </source>
</evidence>
<dbReference type="EMBL" id="CP040916">
    <property type="protein sequence ID" value="QDQ14892.1"/>
    <property type="molecule type" value="Genomic_DNA"/>
</dbReference>
<dbReference type="SUPFAM" id="SSF54373">
    <property type="entry name" value="FAD-linked reductases, C-terminal domain"/>
    <property type="match status" value="1"/>
</dbReference>
<organism evidence="3 4">
    <name type="scientific">Streptomyces spectabilis</name>
    <dbReference type="NCBI Taxonomy" id="68270"/>
    <lineage>
        <taxon>Bacteria</taxon>
        <taxon>Bacillati</taxon>
        <taxon>Actinomycetota</taxon>
        <taxon>Actinomycetes</taxon>
        <taxon>Kitasatosporales</taxon>
        <taxon>Streptomycetaceae</taxon>
        <taxon>Streptomyces</taxon>
    </lineage>
</organism>
<reference evidence="3 4" key="1">
    <citation type="journal article" date="2019" name="J. Ind. Microbiol. Biotechnol.">
        <title>The complete genomic sequence of Streptomyces spectabilis NRRL-2792 and identification of secondary metabolite biosynthetic gene clusters.</title>
        <authorList>
            <person name="Sinha A."/>
            <person name="Phillips-Salemka S."/>
            <person name="Niraula T.A."/>
            <person name="Short K.A."/>
            <person name="Niraula N.P."/>
        </authorList>
    </citation>
    <scope>NUCLEOTIDE SEQUENCE [LARGE SCALE GENOMIC DNA]</scope>
    <source>
        <strain evidence="3 4">NRRL 2792</strain>
    </source>
</reference>
<gene>
    <name evidence="3" type="ORF">FH965_33675</name>
</gene>
<sequence>MSATVDHQQSAVNHARANTVTHTQEPLPELALLDTAIVGAGIGGCFLAERLAREQESAGHPRSGRVTLFERTHRVGGRLWTVRMGQGPNAPVADLGAMRLHRGLRRVLDAVARAGLTDDLVPFDFGRPENPVHVRGVTLRQHELADPERIPYDLAEQERGLAPGDLVRRAADALVPGFTELRRTHHTAVEQGDAHRAARTGAAFRAHLDRAAVGGLPLRRTAYADALRAVLGTQAVALLHDTGGYDVATSGENAAEQLGLLFRTPPDAEYVTLRHGMQSLPLALRDRFTAAGGSLRLGHRLLRIDRAEPAAAGSAADRGEPVPRYLLTFAREDSRGRATGERLRVHARTVVLALPPGPLLRLDQDGLPFTPGLRADLTALEAVPAHKIFLLYETAWWRRLGLTRGRATTDLPLRQLWYGGTCPPPAAARAEGPALLLAAYPSGPATEAWNADEPHSAAREPDSAAVERAHRLVARMHGLPGLAAPLLARRQDWNRPPHDGAWHVWRPGHDPDVVAPRVRRPLPGEAVHLVSDCWTPDPGSIEGVVACAEAVLSELARERGDRRGHRAGRHGGALGGRTPGTVGSP</sequence>
<dbReference type="SUPFAM" id="SSF51905">
    <property type="entry name" value="FAD/NAD(P)-binding domain"/>
    <property type="match status" value="1"/>
</dbReference>
<dbReference type="Proteomes" id="UP000316806">
    <property type="component" value="Chromosome"/>
</dbReference>
<dbReference type="PANTHER" id="PTHR10742">
    <property type="entry name" value="FLAVIN MONOAMINE OXIDASE"/>
    <property type="match status" value="1"/>
</dbReference>
<evidence type="ECO:0000259" key="2">
    <source>
        <dbReference type="Pfam" id="PF01593"/>
    </source>
</evidence>
<protein>
    <submittedName>
        <fullName evidence="3">FAD-dependent oxidoreductase</fullName>
    </submittedName>
</protein>
<dbReference type="GO" id="GO:0009063">
    <property type="term" value="P:amino acid catabolic process"/>
    <property type="evidence" value="ECO:0007669"/>
    <property type="project" value="TreeGrafter"/>
</dbReference>
<dbReference type="Pfam" id="PF01593">
    <property type="entry name" value="Amino_oxidase"/>
    <property type="match status" value="1"/>
</dbReference>
<dbReference type="InterPro" id="IPR050281">
    <property type="entry name" value="Flavin_monoamine_oxidase"/>
</dbReference>
<dbReference type="Gene3D" id="3.50.50.60">
    <property type="entry name" value="FAD/NAD(P)-binding domain"/>
    <property type="match status" value="1"/>
</dbReference>
<feature type="region of interest" description="Disordered" evidence="1">
    <location>
        <begin position="558"/>
        <end position="585"/>
    </location>
</feature>
<accession>A0A516RGV8</accession>
<dbReference type="AlphaFoldDB" id="A0A516RGV8"/>
<proteinExistence type="predicted"/>
<name>A0A516RGV8_STRST</name>
<feature type="domain" description="Amine oxidase" evidence="2">
    <location>
        <begin position="64"/>
        <end position="545"/>
    </location>
</feature>
<evidence type="ECO:0000313" key="4">
    <source>
        <dbReference type="Proteomes" id="UP000316806"/>
    </source>
</evidence>
<dbReference type="InterPro" id="IPR002937">
    <property type="entry name" value="Amino_oxidase"/>
</dbReference>
<dbReference type="PANTHER" id="PTHR10742:SF342">
    <property type="entry name" value="AMINE OXIDASE"/>
    <property type="match status" value="1"/>
</dbReference>